<evidence type="ECO:0000259" key="12">
    <source>
        <dbReference type="PROSITE" id="PS50109"/>
    </source>
</evidence>
<proteinExistence type="predicted"/>
<evidence type="ECO:0000313" key="14">
    <source>
        <dbReference type="EMBL" id="TDP92931.1"/>
    </source>
</evidence>
<dbReference type="SMART" id="SM00304">
    <property type="entry name" value="HAMP"/>
    <property type="match status" value="1"/>
</dbReference>
<comment type="caution">
    <text evidence="14">The sequence shown here is derived from an EMBL/GenBank/DDBJ whole genome shotgun (WGS) entry which is preliminary data.</text>
</comment>
<dbReference type="EC" id="2.7.13.3" evidence="3"/>
<organism evidence="14 15">
    <name type="scientific">Labedaea rhizosphaerae</name>
    <dbReference type="NCBI Taxonomy" id="598644"/>
    <lineage>
        <taxon>Bacteria</taxon>
        <taxon>Bacillati</taxon>
        <taxon>Actinomycetota</taxon>
        <taxon>Actinomycetes</taxon>
        <taxon>Pseudonocardiales</taxon>
        <taxon>Pseudonocardiaceae</taxon>
        <taxon>Labedaea</taxon>
    </lineage>
</organism>
<evidence type="ECO:0000256" key="2">
    <source>
        <dbReference type="ARBA" id="ARBA00004236"/>
    </source>
</evidence>
<dbReference type="PANTHER" id="PTHR45436:SF5">
    <property type="entry name" value="SENSOR HISTIDINE KINASE TRCS"/>
    <property type="match status" value="1"/>
</dbReference>
<evidence type="ECO:0000256" key="11">
    <source>
        <dbReference type="SAM" id="Phobius"/>
    </source>
</evidence>
<keyword evidence="4" id="KW-0597">Phosphoprotein</keyword>
<gene>
    <name evidence="14" type="ORF">EV186_107166</name>
</gene>
<dbReference type="SUPFAM" id="SSF55874">
    <property type="entry name" value="ATPase domain of HSP90 chaperone/DNA topoisomerase II/histidine kinase"/>
    <property type="match status" value="1"/>
</dbReference>
<dbReference type="Pfam" id="PF02518">
    <property type="entry name" value="HATPase_c"/>
    <property type="match status" value="1"/>
</dbReference>
<dbReference type="RefSeq" id="WP_133853272.1">
    <property type="nucleotide sequence ID" value="NZ_SNXZ01000007.1"/>
</dbReference>
<dbReference type="InterPro" id="IPR004358">
    <property type="entry name" value="Sig_transdc_His_kin-like_C"/>
</dbReference>
<keyword evidence="6 11" id="KW-0812">Transmembrane</keyword>
<dbReference type="SMART" id="SM00388">
    <property type="entry name" value="HisKA"/>
    <property type="match status" value="1"/>
</dbReference>
<dbReference type="GO" id="GO:0000155">
    <property type="term" value="F:phosphorelay sensor kinase activity"/>
    <property type="evidence" value="ECO:0007669"/>
    <property type="project" value="InterPro"/>
</dbReference>
<dbReference type="InterPro" id="IPR005467">
    <property type="entry name" value="His_kinase_dom"/>
</dbReference>
<evidence type="ECO:0000259" key="13">
    <source>
        <dbReference type="PROSITE" id="PS50885"/>
    </source>
</evidence>
<dbReference type="EMBL" id="SNXZ01000007">
    <property type="protein sequence ID" value="TDP92931.1"/>
    <property type="molecule type" value="Genomic_DNA"/>
</dbReference>
<evidence type="ECO:0000256" key="4">
    <source>
        <dbReference type="ARBA" id="ARBA00022553"/>
    </source>
</evidence>
<dbReference type="AlphaFoldDB" id="A0A4R6S0D1"/>
<name>A0A4R6S0D1_LABRH</name>
<dbReference type="Gene3D" id="6.10.340.10">
    <property type="match status" value="1"/>
</dbReference>
<dbReference type="CDD" id="cd00082">
    <property type="entry name" value="HisKA"/>
    <property type="match status" value="1"/>
</dbReference>
<feature type="transmembrane region" description="Helical" evidence="11">
    <location>
        <begin position="161"/>
        <end position="180"/>
    </location>
</feature>
<keyword evidence="9" id="KW-0902">Two-component regulatory system</keyword>
<keyword evidence="7 14" id="KW-0418">Kinase</keyword>
<evidence type="ECO:0000256" key="9">
    <source>
        <dbReference type="ARBA" id="ARBA00023012"/>
    </source>
</evidence>
<feature type="domain" description="HAMP" evidence="13">
    <location>
        <begin position="181"/>
        <end position="234"/>
    </location>
</feature>
<feature type="domain" description="Histidine kinase" evidence="12">
    <location>
        <begin position="242"/>
        <end position="446"/>
    </location>
</feature>
<dbReference type="OrthoDB" id="9786919at2"/>
<keyword evidence="5" id="KW-0808">Transferase</keyword>
<evidence type="ECO:0000256" key="1">
    <source>
        <dbReference type="ARBA" id="ARBA00000085"/>
    </source>
</evidence>
<dbReference type="Proteomes" id="UP000295444">
    <property type="component" value="Unassembled WGS sequence"/>
</dbReference>
<evidence type="ECO:0000256" key="10">
    <source>
        <dbReference type="ARBA" id="ARBA00023136"/>
    </source>
</evidence>
<dbReference type="PRINTS" id="PR00344">
    <property type="entry name" value="BCTRLSENSOR"/>
</dbReference>
<dbReference type="Pfam" id="PF00512">
    <property type="entry name" value="HisKA"/>
    <property type="match status" value="1"/>
</dbReference>
<protein>
    <recommendedName>
        <fullName evidence="3">histidine kinase</fullName>
        <ecNumber evidence="3">2.7.13.3</ecNumber>
    </recommendedName>
</protein>
<keyword evidence="8 11" id="KW-1133">Transmembrane helix</keyword>
<accession>A0A4R6S0D1</accession>
<dbReference type="PROSITE" id="PS50109">
    <property type="entry name" value="HIS_KIN"/>
    <property type="match status" value="1"/>
</dbReference>
<dbReference type="PROSITE" id="PS50885">
    <property type="entry name" value="HAMP"/>
    <property type="match status" value="1"/>
</dbReference>
<dbReference type="InterPro" id="IPR036890">
    <property type="entry name" value="HATPase_C_sf"/>
</dbReference>
<evidence type="ECO:0000256" key="6">
    <source>
        <dbReference type="ARBA" id="ARBA00022692"/>
    </source>
</evidence>
<dbReference type="Gene3D" id="1.10.287.130">
    <property type="match status" value="1"/>
</dbReference>
<dbReference type="SMART" id="SM00387">
    <property type="entry name" value="HATPase_c"/>
    <property type="match status" value="1"/>
</dbReference>
<dbReference type="Gene3D" id="3.30.565.10">
    <property type="entry name" value="Histidine kinase-like ATPase, C-terminal domain"/>
    <property type="match status" value="1"/>
</dbReference>
<keyword evidence="15" id="KW-1185">Reference proteome</keyword>
<dbReference type="InterPro" id="IPR036097">
    <property type="entry name" value="HisK_dim/P_sf"/>
</dbReference>
<comment type="subcellular location">
    <subcellularLocation>
        <location evidence="2">Cell membrane</location>
    </subcellularLocation>
</comment>
<dbReference type="CDD" id="cd00075">
    <property type="entry name" value="HATPase"/>
    <property type="match status" value="1"/>
</dbReference>
<comment type="catalytic activity">
    <reaction evidence="1">
        <text>ATP + protein L-histidine = ADP + protein N-phospho-L-histidine.</text>
        <dbReference type="EC" id="2.7.13.3"/>
    </reaction>
</comment>
<dbReference type="InterPro" id="IPR003660">
    <property type="entry name" value="HAMP_dom"/>
</dbReference>
<evidence type="ECO:0000256" key="3">
    <source>
        <dbReference type="ARBA" id="ARBA00012438"/>
    </source>
</evidence>
<dbReference type="GO" id="GO:0005886">
    <property type="term" value="C:plasma membrane"/>
    <property type="evidence" value="ECO:0007669"/>
    <property type="project" value="UniProtKB-SubCell"/>
</dbReference>
<dbReference type="PANTHER" id="PTHR45436">
    <property type="entry name" value="SENSOR HISTIDINE KINASE YKOH"/>
    <property type="match status" value="1"/>
</dbReference>
<evidence type="ECO:0000256" key="7">
    <source>
        <dbReference type="ARBA" id="ARBA00022777"/>
    </source>
</evidence>
<dbReference type="InterPro" id="IPR050428">
    <property type="entry name" value="TCS_sensor_his_kinase"/>
</dbReference>
<reference evidence="14 15" key="1">
    <citation type="submission" date="2019-03" db="EMBL/GenBank/DDBJ databases">
        <title>Genomic Encyclopedia of Type Strains, Phase IV (KMG-IV): sequencing the most valuable type-strain genomes for metagenomic binning, comparative biology and taxonomic classification.</title>
        <authorList>
            <person name="Goeker M."/>
        </authorList>
    </citation>
    <scope>NUCLEOTIDE SEQUENCE [LARGE SCALE GENOMIC DNA]</scope>
    <source>
        <strain evidence="14 15">DSM 45361</strain>
    </source>
</reference>
<evidence type="ECO:0000313" key="15">
    <source>
        <dbReference type="Proteomes" id="UP000295444"/>
    </source>
</evidence>
<dbReference type="InterPro" id="IPR003594">
    <property type="entry name" value="HATPase_dom"/>
</dbReference>
<evidence type="ECO:0000256" key="8">
    <source>
        <dbReference type="ARBA" id="ARBA00022989"/>
    </source>
</evidence>
<evidence type="ECO:0000256" key="5">
    <source>
        <dbReference type="ARBA" id="ARBA00022679"/>
    </source>
</evidence>
<dbReference type="SUPFAM" id="SSF158472">
    <property type="entry name" value="HAMP domain-like"/>
    <property type="match status" value="1"/>
</dbReference>
<dbReference type="InterPro" id="IPR003661">
    <property type="entry name" value="HisK_dim/P_dom"/>
</dbReference>
<dbReference type="CDD" id="cd06225">
    <property type="entry name" value="HAMP"/>
    <property type="match status" value="1"/>
</dbReference>
<dbReference type="SUPFAM" id="SSF47384">
    <property type="entry name" value="Homodimeric domain of signal transducing histidine kinase"/>
    <property type="match status" value="1"/>
</dbReference>
<keyword evidence="10 11" id="KW-0472">Membrane</keyword>
<sequence length="451" mass="48094">MNLAARLALAFAAVAAVVAGLVGVLSYQTASDRVQDELDRTLLTTAAEVTAGATAVLEPNTAIAGPDDDHDEAQPMVAQRIATDGSVHRVGGRSLTLPVGSDERVLAAHGKTGDHLYHDATVAPDDYRVITVALNSGQGALQLGIDVDETRHVLASLANRIAMVSALVLVGAAAAGWFIARRVTRRLVRLTRLAEQVSSSGQLDVGVSGGGRDEVGRLAESFDTMLSRLATARADQERLVQDAAHELRTPLTSLRTNARVLRRFGELDATARERLLEDVDGETRELTHLVNELVELATGGYEEEPLGPIELHGVVARAAERVRRRTGREIRVDTEPVRVPGRHRSIERAVTNLLENALKFDRAGPVELVQRGDRIEVRDRGPGIAPADRAHVFDRFYRADTARALPGSGLGLAIVRQVAQAHGGDVIAAERPGGGAVVGFTVATDHVSPDS</sequence>
<dbReference type="Pfam" id="PF00672">
    <property type="entry name" value="HAMP"/>
    <property type="match status" value="1"/>
</dbReference>